<feature type="non-terminal residue" evidence="3">
    <location>
        <position position="1"/>
    </location>
</feature>
<reference evidence="3 4" key="1">
    <citation type="submission" date="2020-04" db="EMBL/GenBank/DDBJ databases">
        <title>Perkinsus olseni comparative genomics.</title>
        <authorList>
            <person name="Bogema D.R."/>
        </authorList>
    </citation>
    <scope>NUCLEOTIDE SEQUENCE [LARGE SCALE GENOMIC DNA]</scope>
    <source>
        <strain evidence="3">ATCC PRA-205</strain>
    </source>
</reference>
<feature type="non-terminal residue" evidence="3">
    <location>
        <position position="109"/>
    </location>
</feature>
<organism evidence="3 4">
    <name type="scientific">Perkinsus olseni</name>
    <name type="common">Perkinsus atlanticus</name>
    <dbReference type="NCBI Taxonomy" id="32597"/>
    <lineage>
        <taxon>Eukaryota</taxon>
        <taxon>Sar</taxon>
        <taxon>Alveolata</taxon>
        <taxon>Perkinsozoa</taxon>
        <taxon>Perkinsea</taxon>
        <taxon>Perkinsida</taxon>
        <taxon>Perkinsidae</taxon>
        <taxon>Perkinsus</taxon>
    </lineage>
</organism>
<dbReference type="AlphaFoldDB" id="A0A7J6RCZ8"/>
<dbReference type="Proteomes" id="UP000574390">
    <property type="component" value="Unassembled WGS sequence"/>
</dbReference>
<proteinExistence type="predicted"/>
<evidence type="ECO:0000313" key="4">
    <source>
        <dbReference type="Proteomes" id="UP000574390"/>
    </source>
</evidence>
<feature type="transmembrane region" description="Helical" evidence="1">
    <location>
        <begin position="76"/>
        <end position="98"/>
    </location>
</feature>
<keyword evidence="1" id="KW-1133">Transmembrane helix</keyword>
<feature type="signal peptide" evidence="2">
    <location>
        <begin position="1"/>
        <end position="32"/>
    </location>
</feature>
<keyword evidence="2" id="KW-0732">Signal</keyword>
<sequence length="109" mass="11975">LFTVGVYFLGILVTSSHTTLLIDISPQEGCEADDPTCDASERAKAGMHSAATQYQSYASSLELTMWIMMINFNAALLFKHLVFTNIVIITPVIVAWNLSDSLAYELALE</sequence>
<evidence type="ECO:0000313" key="3">
    <source>
        <dbReference type="EMBL" id="KAF4718679.1"/>
    </source>
</evidence>
<evidence type="ECO:0000256" key="2">
    <source>
        <dbReference type="SAM" id="SignalP"/>
    </source>
</evidence>
<name>A0A7J6RCZ8_PEROL</name>
<accession>A0A7J6RCZ8</accession>
<protein>
    <submittedName>
        <fullName evidence="3">Uncharacterized protein</fullName>
    </submittedName>
</protein>
<comment type="caution">
    <text evidence="3">The sequence shown here is derived from an EMBL/GenBank/DDBJ whole genome shotgun (WGS) entry which is preliminary data.</text>
</comment>
<keyword evidence="1" id="KW-0472">Membrane</keyword>
<dbReference type="EMBL" id="JABANM010022976">
    <property type="protein sequence ID" value="KAF4718679.1"/>
    <property type="molecule type" value="Genomic_DNA"/>
</dbReference>
<evidence type="ECO:0000256" key="1">
    <source>
        <dbReference type="SAM" id="Phobius"/>
    </source>
</evidence>
<feature type="chain" id="PRO_5029891702" evidence="2">
    <location>
        <begin position="33"/>
        <end position="109"/>
    </location>
</feature>
<keyword evidence="1" id="KW-0812">Transmembrane</keyword>
<gene>
    <name evidence="3" type="ORF">FOZ62_016799</name>
</gene>